<evidence type="ECO:0000256" key="1">
    <source>
        <dbReference type="ARBA" id="ARBA00022801"/>
    </source>
</evidence>
<feature type="domain" description="F5/8 type C" evidence="5">
    <location>
        <begin position="914"/>
        <end position="1065"/>
    </location>
</feature>
<keyword evidence="1 3" id="KW-0378">Hydrolase</keyword>
<proteinExistence type="inferred from homology"/>
<dbReference type="GO" id="GO:0015929">
    <property type="term" value="F:hexosaminidase activity"/>
    <property type="evidence" value="ECO:0007669"/>
    <property type="project" value="UniProtKB-ARBA"/>
</dbReference>
<dbReference type="PANTHER" id="PTHR13170:SF16">
    <property type="entry name" value="PROTEIN O-GLCNACASE"/>
    <property type="match status" value="1"/>
</dbReference>
<comment type="similarity">
    <text evidence="3">Belongs to the glycosyl hydrolase 84 family.</text>
</comment>
<dbReference type="InterPro" id="IPR017853">
    <property type="entry name" value="GH"/>
</dbReference>
<dbReference type="Proteomes" id="UP001056756">
    <property type="component" value="Chromosome"/>
</dbReference>
<dbReference type="InterPro" id="IPR015882">
    <property type="entry name" value="HEX_bac_N"/>
</dbReference>
<reference evidence="8" key="1">
    <citation type="submission" date="2022-05" db="EMBL/GenBank/DDBJ databases">
        <title>Novel bacterial taxa in a minimal lignocellulolytic consortium and its capacity to transform plastics disclosed by genome-resolved metagenomics.</title>
        <authorList>
            <person name="Rodriguez C.A.D."/>
            <person name="Diaz-Garcia L."/>
            <person name="Herrera K."/>
            <person name="Tarazona N.A."/>
            <person name="Sproer C."/>
            <person name="Overmann J."/>
            <person name="Jimenez D.J."/>
        </authorList>
    </citation>
    <scope>NUCLEOTIDE SEQUENCE</scope>
    <source>
        <strain evidence="8">MAG5</strain>
    </source>
</reference>
<feature type="domain" description="SLH" evidence="6">
    <location>
        <begin position="2164"/>
        <end position="2227"/>
    </location>
</feature>
<dbReference type="GO" id="GO:1901135">
    <property type="term" value="P:carbohydrate derivative metabolic process"/>
    <property type="evidence" value="ECO:0007669"/>
    <property type="project" value="UniProtKB-ARBA"/>
</dbReference>
<dbReference type="Gene3D" id="3.30.379.10">
    <property type="entry name" value="Chitobiase/beta-hexosaminidase domain 2-like"/>
    <property type="match status" value="1"/>
</dbReference>
<feature type="domain" description="GH84" evidence="7">
    <location>
        <begin position="213"/>
        <end position="483"/>
    </location>
</feature>
<dbReference type="PROSITE" id="PS51272">
    <property type="entry name" value="SLH"/>
    <property type="match status" value="3"/>
</dbReference>
<dbReference type="InterPro" id="IPR000421">
    <property type="entry name" value="FA58C"/>
</dbReference>
<accession>A0A9J6ZK92</accession>
<evidence type="ECO:0000256" key="2">
    <source>
        <dbReference type="ARBA" id="ARBA00023295"/>
    </source>
</evidence>
<feature type="domain" description="SLH" evidence="6">
    <location>
        <begin position="2228"/>
        <end position="2288"/>
    </location>
</feature>
<name>A0A9J6ZK92_9BACL</name>
<evidence type="ECO:0000313" key="8">
    <source>
        <dbReference type="EMBL" id="URN96667.1"/>
    </source>
</evidence>
<evidence type="ECO:0000313" key="9">
    <source>
        <dbReference type="Proteomes" id="UP001056756"/>
    </source>
</evidence>
<feature type="compositionally biased region" description="Low complexity" evidence="4">
    <location>
        <begin position="1945"/>
        <end position="1962"/>
    </location>
</feature>
<dbReference type="Pfam" id="PF02838">
    <property type="entry name" value="Glyco_hydro_20b"/>
    <property type="match status" value="1"/>
</dbReference>
<protein>
    <submittedName>
        <fullName evidence="8">Beta-N-acetylglucosaminidase domain-containing protein</fullName>
    </submittedName>
</protein>
<dbReference type="InterPro" id="IPR051822">
    <property type="entry name" value="Glycosyl_Hydrolase_84"/>
</dbReference>
<dbReference type="Pfam" id="PF00754">
    <property type="entry name" value="F5_F8_type_C"/>
    <property type="match status" value="4"/>
</dbReference>
<gene>
    <name evidence="8" type="ORF">NAG76_10770</name>
</gene>
<sequence>MGKKMKSKSRLNKLNSAVLSVMIGVSMLFATVMPVTAAVPLTYDRTLTLLDEGFSNNEDKYEIYPVPHSITYLAGERFTLGNGVNLVFENGANGIDKYTKNFLKEILGKYNVSYTESNQIDDVKTNILVGVSGSGDIVDNYVDSNISMNNSLDVFGNEKIDSYMLDAQEGVITILGKDTDSAFYGVATLQMMFSSFAGQYFLPVHIEDWAEMKYRGIVEGFYGVWDHEGRASLMRSSRDVKMNSFVYAAKGDEYHRSKWAEPYPEDQIRDLEDIVEVGKETKVKFVWSVHLESFFRGITIDTHPQEYEKRYNLLTAKFDQLYDAGVRRIDVLNDDFGSGKNEDVVALLNRLMTDYVDKKEDLEPIVYCPQGYNVNWSGNGQELLALSKLDPRIMIYWTGQDVNSPIAQDSINYLINKTGLEPMFWINYPVNEHAKSGIFLGEISHYVRNGVVGLGGAVSNPSQFTETNKVGLFQLASLFWNNQNYSEYAVTLWEDSFKYLQPEVYESYLTIGRNVANAPNSTRVAGFPESEYIKDSLEKVLANATSGKPIAQEEQTLELLKEFDNILLAIEDFRENCTNLILIEELDPWLKSLKDVATAGKEALQAVIALEQKDVDMAWRSLSSASRALSTWDSYTTFPNETRAKAGTRRLQPFVAKLIPFVTNKLTPLLNPDSTEFLSSFYGVMGGQQLSDSSNTVNMFDGKLNTYASFQIVQKKDDYFGIDIGRAISVNSISILQGKNDTDHDYFHKATLEYSADGDKWNTLVPLVDSRSIEMKELSIKARYIRVRLVETGTPGKPDYWTFIREFTINGNAYPYSIYTNVDGLKDSSVTVDGADYILTTASDKITLPAKGYVGISLPKIAGVNAISVHPTLPNGVVLEYSLNKAQWEDASTLSGNTAMRFVRLYNNSDESITFDFNRLSVSLASVDMNPKVIETNLKNALKEGSWGYLFDGKDDTFAWTNEAQATGQYITVDLGLLTEVYDVALMTADGNPQVYNGILSISNNKSDWTTIATVNNGGGDSRLDPPYRYIEGNGNGMMARYIKLEITQNNGYYLKLHELKINKTIAEEERISAFSGKPMGPFEDMLDGNLSTMFVPGLIEMEDGYFEYILSDNVNVNSINILQDPNSISNAIVKVQSLNGNWTNLGKLDKSANLFDTNSLDGIQKLRLEWVKNTAPAIAEIFFSTTGEDGVKPDEEISIVHPSIFNVPIIEDVTVNNGTPWEMVGLPEKVTVTLSNEKTALLQVNWSASQYDPLTKGDYNATGRLVLPSNIKNPAQIALTAKVTVKVGMGETIEGNLALNQPIEVSGLETAGSWPGENMVDGNLDTRWSANKMKERDDLNPANQISGANWVVIDLGEGNNTIESLDIYYHAKASGTKYEIQVSDDKSTWTKVAEVNKEPTEAQNEQHTIPVDSNGEGRYVRIYYKEMNINAKAATGISIKEIKVNGKKSFGTSSEPENLALQRPTDVSGTETKDFPGSYAVDGTNKRWSSNLMKERQNQPTDQAQNPAWIVVDLGDNVDKISSVSAKYFNLVYGTEYRMELSDSKESNANWETIHAISKSHGGAANPTDQITFDKPIAGKRYIRLFFTQMNVAAAGHAVGLEELVVTGTRKVNEDPNVIMVEDQTAFGILGMEFDNLSLPKRTVVTLADGSSLSLPVVWDREGYDANVKEQHLTGRLTLPSNISNSQDMKATVRLILEDTPQIISATAKGITVAFGTDFVKLPLPSKVVAVLDNGYSVISYVNWMEGNYDSALEGEQTLDGTLIIPEGVENNENINAQITIIVLPAIVETSDLELVIQVIEEKIANGDLVEADYTVASWSVLLTALENARQLLQGEPTQVEIQAALLDLKNAMSSLKEKEEVDSSVDTSGLVAKISEIEEKITKGELVQSRYTAASWNVLQTALNNAKQLLQGEPTEVSVKDTLLTLEQALIGLRLEESGSSGGSTNTGTNNPTITINQNGTQLDPGKIDITKPSVVLEVTPNKDGIVYVNIAASTLTDIEGKNSNFVFEVKAPYSSYQVPVNLASLILEFDSMIAAHHLKSEDVYFAITLTDKSSDKDVQKALKDALPNGKVMGAVVDFSIDIINKKTEKSIGKAESFAKDIKRVIAMPEDMKNMPETWGAFYYNETSKALEFVPAKATKIDGVWVVTISSNTNSMYVVAENSIKFTDVKADYWGRTTIENAAAKGLVRGIGNEMYQPDRIVTRAEFVQMIVNAIKLPNVQDNTKMYTDITQNAWYYNTIMKAKSAGLLAHFEYNNFMPNAPITREEMASILAEVIKYEKITITKDHIDLGSKFSDYHTIDTNLQTDIELIYQLKIMQGTSATTFAPKGIATRGQAAAVLINLLKALDMID</sequence>
<dbReference type="Gene3D" id="1.20.1270.70">
    <property type="entry name" value="Designed single chain three-helix bundle"/>
    <property type="match status" value="2"/>
</dbReference>
<evidence type="ECO:0000256" key="3">
    <source>
        <dbReference type="PROSITE-ProRule" id="PRU01353"/>
    </source>
</evidence>
<dbReference type="InterPro" id="IPR049019">
    <property type="entry name" value="NagJ-like_helical"/>
</dbReference>
<dbReference type="SUPFAM" id="SSF140657">
    <property type="entry name" value="Hyaluronidase post-catalytic domain-like"/>
    <property type="match status" value="1"/>
</dbReference>
<dbReference type="InterPro" id="IPR011496">
    <property type="entry name" value="O-GlcNAcase_cat"/>
</dbReference>
<dbReference type="SUPFAM" id="SSF51445">
    <property type="entry name" value="(Trans)glycosidases"/>
    <property type="match status" value="1"/>
</dbReference>
<evidence type="ECO:0000256" key="4">
    <source>
        <dbReference type="SAM" id="MobiDB-lite"/>
    </source>
</evidence>
<feature type="active site" description="Proton donor" evidence="3">
    <location>
        <position position="335"/>
    </location>
</feature>
<organism evidence="8 9">
    <name type="scientific">Candidatus Pristimantibacillus lignocellulolyticus</name>
    <dbReference type="NCBI Taxonomy" id="2994561"/>
    <lineage>
        <taxon>Bacteria</taxon>
        <taxon>Bacillati</taxon>
        <taxon>Bacillota</taxon>
        <taxon>Bacilli</taxon>
        <taxon>Bacillales</taxon>
        <taxon>Paenibacillaceae</taxon>
        <taxon>Candidatus Pristimantibacillus</taxon>
    </lineage>
</organism>
<dbReference type="Pfam" id="PF07555">
    <property type="entry name" value="NAGidase"/>
    <property type="match status" value="1"/>
</dbReference>
<dbReference type="Gene3D" id="3.20.20.80">
    <property type="entry name" value="Glycosidases"/>
    <property type="match status" value="1"/>
</dbReference>
<feature type="domain" description="F5/8 type C" evidence="5">
    <location>
        <begin position="1454"/>
        <end position="1610"/>
    </location>
</feature>
<dbReference type="EMBL" id="CP097899">
    <property type="protein sequence ID" value="URN96667.1"/>
    <property type="molecule type" value="Genomic_DNA"/>
</dbReference>
<dbReference type="SUPFAM" id="SSF55545">
    <property type="entry name" value="beta-N-acetylhexosaminidase-like domain"/>
    <property type="match status" value="1"/>
</dbReference>
<dbReference type="Pfam" id="PF00395">
    <property type="entry name" value="SLH"/>
    <property type="match status" value="3"/>
</dbReference>
<dbReference type="PROSITE" id="PS50022">
    <property type="entry name" value="FA58C_3"/>
    <property type="match status" value="3"/>
</dbReference>
<feature type="domain" description="SLH" evidence="6">
    <location>
        <begin position="2293"/>
        <end position="2353"/>
    </location>
</feature>
<evidence type="ECO:0000259" key="7">
    <source>
        <dbReference type="PROSITE" id="PS52009"/>
    </source>
</evidence>
<dbReference type="SUPFAM" id="SSF49785">
    <property type="entry name" value="Galactose-binding domain-like"/>
    <property type="match status" value="4"/>
</dbReference>
<dbReference type="Pfam" id="PF07532">
    <property type="entry name" value="Big_4"/>
    <property type="match status" value="1"/>
</dbReference>
<feature type="domain" description="F5/8 type C" evidence="5">
    <location>
        <begin position="1283"/>
        <end position="1448"/>
    </location>
</feature>
<dbReference type="PANTHER" id="PTHR13170">
    <property type="entry name" value="O-GLCNACASE"/>
    <property type="match status" value="1"/>
</dbReference>
<dbReference type="Gene3D" id="1.20.58.460">
    <property type="entry name" value="Hyaluronidase post-catalytic domain-like"/>
    <property type="match status" value="1"/>
</dbReference>
<feature type="region of interest" description="Disordered" evidence="4">
    <location>
        <begin position="1939"/>
        <end position="1962"/>
    </location>
</feature>
<dbReference type="Pfam" id="PF21774">
    <property type="entry name" value="NagJ_C"/>
    <property type="match status" value="1"/>
</dbReference>
<dbReference type="InterPro" id="IPR008979">
    <property type="entry name" value="Galactose-bd-like_sf"/>
</dbReference>
<dbReference type="InterPro" id="IPR029018">
    <property type="entry name" value="Hex-like_dom2"/>
</dbReference>
<dbReference type="PROSITE" id="PS52009">
    <property type="entry name" value="GH84"/>
    <property type="match status" value="1"/>
</dbReference>
<keyword evidence="2 3" id="KW-0326">Glycosidase</keyword>
<dbReference type="Gene3D" id="2.60.120.260">
    <property type="entry name" value="Galactose-binding domain-like"/>
    <property type="match status" value="4"/>
</dbReference>
<dbReference type="InterPro" id="IPR001119">
    <property type="entry name" value="SLH_dom"/>
</dbReference>
<dbReference type="GO" id="GO:0005975">
    <property type="term" value="P:carbohydrate metabolic process"/>
    <property type="evidence" value="ECO:0007669"/>
    <property type="project" value="UniProtKB-ARBA"/>
</dbReference>
<evidence type="ECO:0000259" key="6">
    <source>
        <dbReference type="PROSITE" id="PS51272"/>
    </source>
</evidence>
<feature type="region of interest" description="Disordered" evidence="4">
    <location>
        <begin position="1449"/>
        <end position="1482"/>
    </location>
</feature>
<evidence type="ECO:0000259" key="5">
    <source>
        <dbReference type="PROSITE" id="PS50022"/>
    </source>
</evidence>
<dbReference type="KEGG" id="plig:NAG76_10770"/>
<dbReference type="InterPro" id="IPR011081">
    <property type="entry name" value="Big_4"/>
</dbReference>